<dbReference type="InterPro" id="IPR036619">
    <property type="entry name" value="NinB_sf"/>
</dbReference>
<dbReference type="Gene3D" id="1.10.3790.10">
    <property type="entry name" value="NinB"/>
    <property type="match status" value="1"/>
</dbReference>
<organism evidence="1 2">
    <name type="scientific">Pantoea rodasii</name>
    <dbReference type="NCBI Taxonomy" id="1076549"/>
    <lineage>
        <taxon>Bacteria</taxon>
        <taxon>Pseudomonadati</taxon>
        <taxon>Pseudomonadota</taxon>
        <taxon>Gammaproteobacteria</taxon>
        <taxon>Enterobacterales</taxon>
        <taxon>Erwiniaceae</taxon>
        <taxon>Pantoea</taxon>
    </lineage>
</organism>
<dbReference type="NCBIfam" id="NF007281">
    <property type="entry name" value="PRK09741.1"/>
    <property type="match status" value="1"/>
</dbReference>
<dbReference type="Proteomes" id="UP000030853">
    <property type="component" value="Unassembled WGS sequence"/>
</dbReference>
<dbReference type="EMBL" id="JTJJ01000038">
    <property type="protein sequence ID" value="KHJ67981.1"/>
    <property type="molecule type" value="Genomic_DNA"/>
</dbReference>
<evidence type="ECO:0008006" key="3">
    <source>
        <dbReference type="Google" id="ProtNLM"/>
    </source>
</evidence>
<evidence type="ECO:0000313" key="1">
    <source>
        <dbReference type="EMBL" id="KHJ67981.1"/>
    </source>
</evidence>
<evidence type="ECO:0000313" key="2">
    <source>
        <dbReference type="Proteomes" id="UP000030853"/>
    </source>
</evidence>
<reference evidence="1 2" key="1">
    <citation type="submission" date="2014-11" db="EMBL/GenBank/DDBJ databases">
        <title>Genome sequencing of Pantoea rodasii ND03.</title>
        <authorList>
            <person name="Muhamad Yunos N.Y."/>
            <person name="Chan K.-G."/>
        </authorList>
    </citation>
    <scope>NUCLEOTIDE SEQUENCE [LARGE SCALE GENOMIC DNA]</scope>
    <source>
        <strain evidence="1 2">ND03</strain>
    </source>
</reference>
<accession>A0A0B1R8J5</accession>
<proteinExistence type="predicted"/>
<dbReference type="AlphaFoldDB" id="A0A0B1R8J5"/>
<dbReference type="SUPFAM" id="SSF103370">
    <property type="entry name" value="NinB"/>
    <property type="match status" value="1"/>
</dbReference>
<protein>
    <recommendedName>
        <fullName evidence="3">NinB family protein</fullName>
    </recommendedName>
</protein>
<comment type="caution">
    <text evidence="1">The sequence shown here is derived from an EMBL/GenBank/DDBJ whole genome shotgun (WGS) entry which is preliminary data.</text>
</comment>
<sequence>MADISNKGVRLHKSNFLDVGQQLLPLLESGECYRLILRPWKEKRSLSQNNLAHMWFGEISEYLIKSGRIDATPEWVKRNLKRTYLGCEEITYTDFVTGEKVTTYEPRHTSSLDTGDMHFFLNQVEKWCGQFGLSLTIPHDSEYQKLKDNQNG</sequence>
<gene>
    <name evidence="1" type="ORF">QU24_11225</name>
</gene>
<dbReference type="RefSeq" id="WP_039330967.1">
    <property type="nucleotide sequence ID" value="NZ_JTJJ01000038.1"/>
</dbReference>
<name>A0A0B1R8J5_9GAMM</name>